<reference evidence="2" key="1">
    <citation type="submission" date="2023-10" db="EMBL/GenBank/DDBJ databases">
        <authorList>
            <person name="Chen Y."/>
            <person name="Shah S."/>
            <person name="Dougan E. K."/>
            <person name="Thang M."/>
            <person name="Chan C."/>
        </authorList>
    </citation>
    <scope>NUCLEOTIDE SEQUENCE [LARGE SCALE GENOMIC DNA]</scope>
</reference>
<feature type="region of interest" description="Disordered" evidence="1">
    <location>
        <begin position="44"/>
        <end position="77"/>
    </location>
</feature>
<comment type="caution">
    <text evidence="2">The sequence shown here is derived from an EMBL/GenBank/DDBJ whole genome shotgun (WGS) entry which is preliminary data.</text>
</comment>
<dbReference type="Proteomes" id="UP001189429">
    <property type="component" value="Unassembled WGS sequence"/>
</dbReference>
<evidence type="ECO:0000256" key="1">
    <source>
        <dbReference type="SAM" id="MobiDB-lite"/>
    </source>
</evidence>
<organism evidence="2 3">
    <name type="scientific">Prorocentrum cordatum</name>
    <dbReference type="NCBI Taxonomy" id="2364126"/>
    <lineage>
        <taxon>Eukaryota</taxon>
        <taxon>Sar</taxon>
        <taxon>Alveolata</taxon>
        <taxon>Dinophyceae</taxon>
        <taxon>Prorocentrales</taxon>
        <taxon>Prorocentraceae</taxon>
        <taxon>Prorocentrum</taxon>
    </lineage>
</organism>
<proteinExistence type="predicted"/>
<protein>
    <submittedName>
        <fullName evidence="2">Uncharacterized protein</fullName>
    </submittedName>
</protein>
<dbReference type="EMBL" id="CAUYUJ010010446">
    <property type="protein sequence ID" value="CAK0829400.1"/>
    <property type="molecule type" value="Genomic_DNA"/>
</dbReference>
<keyword evidence="3" id="KW-1185">Reference proteome</keyword>
<feature type="compositionally biased region" description="Polar residues" evidence="1">
    <location>
        <begin position="66"/>
        <end position="77"/>
    </location>
</feature>
<sequence>MMRPSGGIDPTRCCEKELRALVWVGQLQTEHAYCCPGLGAKCWSSGGSDRRPNPSSKRKIPRMLNAESSSPASLRDSSGWSAWLRTRDPQMRCCAFVVGACLNARDRALSAGTRVLSFSWSRRSSASALRTTCSTGSSWCKATSWSTWRGYWNAWRDTCTNGLGWFTFASSRLGLCNSGGTSDCAFLGRAGNVL</sequence>
<gene>
    <name evidence="2" type="ORF">PCOR1329_LOCUS28355</name>
</gene>
<evidence type="ECO:0000313" key="3">
    <source>
        <dbReference type="Proteomes" id="UP001189429"/>
    </source>
</evidence>
<evidence type="ECO:0000313" key="2">
    <source>
        <dbReference type="EMBL" id="CAK0829400.1"/>
    </source>
</evidence>
<name>A0ABN9SBP5_9DINO</name>
<accession>A0ABN9SBP5</accession>